<proteinExistence type="predicted"/>
<protein>
    <submittedName>
        <fullName evidence="1">Uncharacterized protein</fullName>
    </submittedName>
</protein>
<reference evidence="2" key="1">
    <citation type="journal article" date="2019" name="Int. J. Syst. Evol. Microbiol.">
        <title>The Global Catalogue of Microorganisms (GCM) 10K type strain sequencing project: providing services to taxonomists for standard genome sequencing and annotation.</title>
        <authorList>
            <consortium name="The Broad Institute Genomics Platform"/>
            <consortium name="The Broad Institute Genome Sequencing Center for Infectious Disease"/>
            <person name="Wu L."/>
            <person name="Ma J."/>
        </authorList>
    </citation>
    <scope>NUCLEOTIDE SEQUENCE [LARGE SCALE GENOMIC DNA]</scope>
    <source>
        <strain evidence="2">CGMCC 1.1927</strain>
    </source>
</reference>
<dbReference type="EMBL" id="BMKU01000002">
    <property type="protein sequence ID" value="GGG87145.1"/>
    <property type="molecule type" value="Genomic_DNA"/>
</dbReference>
<organism evidence="1 2">
    <name type="scientific">Pseudarthrobacter polychromogenes</name>
    <dbReference type="NCBI Taxonomy" id="1676"/>
    <lineage>
        <taxon>Bacteria</taxon>
        <taxon>Bacillati</taxon>
        <taxon>Actinomycetota</taxon>
        <taxon>Actinomycetes</taxon>
        <taxon>Micrococcales</taxon>
        <taxon>Micrococcaceae</taxon>
        <taxon>Pseudarthrobacter</taxon>
    </lineage>
</organism>
<keyword evidence="2" id="KW-1185">Reference proteome</keyword>
<comment type="caution">
    <text evidence="1">The sequence shown here is derived from an EMBL/GenBank/DDBJ whole genome shotgun (WGS) entry which is preliminary data.</text>
</comment>
<dbReference type="Pfam" id="PF19827">
    <property type="entry name" value="DUF6308"/>
    <property type="match status" value="1"/>
</dbReference>
<dbReference type="InterPro" id="IPR046275">
    <property type="entry name" value="DUF6308"/>
</dbReference>
<gene>
    <name evidence="1" type="ORF">GCM10011577_06510</name>
</gene>
<evidence type="ECO:0000313" key="2">
    <source>
        <dbReference type="Proteomes" id="UP000596938"/>
    </source>
</evidence>
<evidence type="ECO:0000313" key="1">
    <source>
        <dbReference type="EMBL" id="GGG87145.1"/>
    </source>
</evidence>
<accession>A0ABQ1XAM3</accession>
<name>A0ABQ1XAM3_9MICC</name>
<dbReference type="Proteomes" id="UP000596938">
    <property type="component" value="Unassembled WGS sequence"/>
</dbReference>
<sequence length="162" mass="18502">MANLLSLKLGWEEVVPLFAEGDGPAQSLREKLNLALTDLAVTEHFEDYDSVEKLETAVASLAAANAATTMVKNWTPTTVSKVLHRRRPHIVPLNDSYVRAFYCVKTTESKLLRETLWRDLQRNKEWMSELASTAWTADGRKLTLLRLADILIWMDMRSRSRN</sequence>